<dbReference type="eggNOG" id="ENOG5033T7M">
    <property type="taxonomic scope" value="Bacteria"/>
</dbReference>
<dbReference type="STRING" id="1077974.GOEFS_035_00570"/>
<name>H0QXH4_9ACTN</name>
<dbReference type="RefSeq" id="WP_007316863.1">
    <property type="nucleotide sequence ID" value="NZ_BAEH01000035.1"/>
</dbReference>
<dbReference type="Proteomes" id="UP000035034">
    <property type="component" value="Unassembled WGS sequence"/>
</dbReference>
<gene>
    <name evidence="1" type="ORF">GOEFS_035_00570</name>
</gene>
<proteinExistence type="predicted"/>
<reference evidence="1 2" key="1">
    <citation type="submission" date="2011-12" db="EMBL/GenBank/DDBJ databases">
        <title>Whole genome shotgun sequence of Gordonia effusa NBRC 100432.</title>
        <authorList>
            <person name="Yoshida I."/>
            <person name="Takarada H."/>
            <person name="Hosoyama A."/>
            <person name="Tsuchikane K."/>
            <person name="Katsumata H."/>
            <person name="Yamazaki S."/>
            <person name="Fujita N."/>
        </authorList>
    </citation>
    <scope>NUCLEOTIDE SEQUENCE [LARGE SCALE GENOMIC DNA]</scope>
    <source>
        <strain evidence="1 2">NBRC 100432</strain>
    </source>
</reference>
<organism evidence="1 2">
    <name type="scientific">Gordonia effusa NBRC 100432</name>
    <dbReference type="NCBI Taxonomy" id="1077974"/>
    <lineage>
        <taxon>Bacteria</taxon>
        <taxon>Bacillati</taxon>
        <taxon>Actinomycetota</taxon>
        <taxon>Actinomycetes</taxon>
        <taxon>Mycobacteriales</taxon>
        <taxon>Gordoniaceae</taxon>
        <taxon>Gordonia</taxon>
    </lineage>
</organism>
<evidence type="ECO:0008006" key="3">
    <source>
        <dbReference type="Google" id="ProtNLM"/>
    </source>
</evidence>
<accession>H0QXH4</accession>
<protein>
    <recommendedName>
        <fullName evidence="3">Lipoprotein</fullName>
    </recommendedName>
</protein>
<evidence type="ECO:0000313" key="2">
    <source>
        <dbReference type="Proteomes" id="UP000035034"/>
    </source>
</evidence>
<dbReference type="OrthoDB" id="4578095at2"/>
<evidence type="ECO:0000313" key="1">
    <source>
        <dbReference type="EMBL" id="GAB17525.1"/>
    </source>
</evidence>
<dbReference type="EMBL" id="BAEH01000035">
    <property type="protein sequence ID" value="GAB17525.1"/>
    <property type="molecule type" value="Genomic_DNA"/>
</dbReference>
<sequence length="264" mass="26782">MSQPYRLPTALGGLLIGAALVSGCGGGVDVERPVPADMLLSPAALPAGFTSESLTVNDLTAANSQQLTLSAGTEISPQQCRPTADEQFNKALTPVNAAVLGARSLTAGLTEVVSTVTRDVGADIRTSTRDCARTTTSVTAGSMKGAVITTDHVRLDAPAMESSTAGYVGRVGSLRIIDLFVLRSTVSTRIGDGSVSTSVSLAGYATGRFTFDAPDAVPVTVQLTSVGEASDFAKPAGTPRSPMSDDEFVGLFGRAISAAGVTAG</sequence>
<comment type="caution">
    <text evidence="1">The sequence shown here is derived from an EMBL/GenBank/DDBJ whole genome shotgun (WGS) entry which is preliminary data.</text>
</comment>
<keyword evidence="2" id="KW-1185">Reference proteome</keyword>
<dbReference type="AlphaFoldDB" id="H0QXH4"/>
<dbReference type="PROSITE" id="PS51257">
    <property type="entry name" value="PROKAR_LIPOPROTEIN"/>
    <property type="match status" value="1"/>
</dbReference>